<proteinExistence type="predicted"/>
<sequence length="295" mass="35215">MTSYRVLNQIFYKHNKFDNPLNIVLLQPFFMNLCEDLKNKSPENPLHDKNIQPCIYNSLTSIVIETTDKILEKSIKPIITKNNDLNNEKVQSFFDPKDKDSLFWCIYTFIHGESDFIMIRNNYGNRKLEEKMKVYSFLKTDKKIAKQNRYKITNQQVQEMMSELMCVQSETSFLVLIALSLFYNIRILLVDTNKKMYLEFDSINSDEEPKKTCVLYKIENKGYSRYRLLLNDYEPSMTSHMFCLEHYYKPLKSVSNYKLSELIPIAEQFGLWNENTNKMKKNELYEHLSEYCAWK</sequence>
<accession>A0A6C0I0Q4</accession>
<protein>
    <submittedName>
        <fullName evidence="2">Uncharacterized protein</fullName>
    </submittedName>
</protein>
<evidence type="ECO:0000256" key="1">
    <source>
        <dbReference type="SAM" id="Phobius"/>
    </source>
</evidence>
<dbReference type="AlphaFoldDB" id="A0A6C0I0Q4"/>
<name>A0A6C0I0Q4_9ZZZZ</name>
<evidence type="ECO:0000313" key="2">
    <source>
        <dbReference type="EMBL" id="QHT85985.1"/>
    </source>
</evidence>
<organism evidence="2">
    <name type="scientific">viral metagenome</name>
    <dbReference type="NCBI Taxonomy" id="1070528"/>
    <lineage>
        <taxon>unclassified sequences</taxon>
        <taxon>metagenomes</taxon>
        <taxon>organismal metagenomes</taxon>
    </lineage>
</organism>
<keyword evidence="1" id="KW-0812">Transmembrane</keyword>
<reference evidence="2" key="1">
    <citation type="journal article" date="2020" name="Nature">
        <title>Giant virus diversity and host interactions through global metagenomics.</title>
        <authorList>
            <person name="Schulz F."/>
            <person name="Roux S."/>
            <person name="Paez-Espino D."/>
            <person name="Jungbluth S."/>
            <person name="Walsh D.A."/>
            <person name="Denef V.J."/>
            <person name="McMahon K.D."/>
            <person name="Konstantinidis K.T."/>
            <person name="Eloe-Fadrosh E.A."/>
            <person name="Kyrpides N.C."/>
            <person name="Woyke T."/>
        </authorList>
    </citation>
    <scope>NUCLEOTIDE SEQUENCE</scope>
    <source>
        <strain evidence="2">GVMAG-M-3300023184-184</strain>
    </source>
</reference>
<keyword evidence="1" id="KW-0472">Membrane</keyword>
<keyword evidence="1" id="KW-1133">Transmembrane helix</keyword>
<dbReference type="EMBL" id="MN740057">
    <property type="protein sequence ID" value="QHT85985.1"/>
    <property type="molecule type" value="Genomic_DNA"/>
</dbReference>
<feature type="transmembrane region" description="Helical" evidence="1">
    <location>
        <begin position="171"/>
        <end position="189"/>
    </location>
</feature>